<dbReference type="HOGENOM" id="CLU_061534_1_0_12"/>
<evidence type="ECO:0000256" key="6">
    <source>
        <dbReference type="HAMAP-Rule" id="MF_01131"/>
    </source>
</evidence>
<dbReference type="InterPro" id="IPR022876">
    <property type="entry name" value="Tscrpt_rep_Rex"/>
</dbReference>
<dbReference type="Pfam" id="PF06971">
    <property type="entry name" value="Put_DNA-bind_N"/>
    <property type="match status" value="1"/>
</dbReference>
<keyword evidence="5 6" id="KW-0804">Transcription</keyword>
<dbReference type="InterPro" id="IPR036291">
    <property type="entry name" value="NAD(P)-bd_dom_sf"/>
</dbReference>
<evidence type="ECO:0000256" key="3">
    <source>
        <dbReference type="ARBA" id="ARBA00023015"/>
    </source>
</evidence>
<sequence length="229" mass="24932">MKKITDKTPHIPLPSLERLASLYSALEEAGERGTTHLSSRDLGSMLGYPPHLVRKDISTLLKATQPGGNLGEGPRGYPVEALLSLLTTAFGLQTRRRACIVGLGRLGSALLHYSEQALPEYELIAGFDSNTNRLELISTPIPLYPAFRIPEVVRREGIEVGILAVPPESVDTSVERLRAGGIRGIVNFTSRPIPREEGVWVRAISLRAEMRVLSALLMAGDHPTKGALR</sequence>
<dbReference type="GO" id="GO:0045892">
    <property type="term" value="P:negative regulation of DNA-templated transcription"/>
    <property type="evidence" value="ECO:0007669"/>
    <property type="project" value="InterPro"/>
</dbReference>
<keyword evidence="4 6" id="KW-0238">DNA-binding</keyword>
<dbReference type="SUPFAM" id="SSF51735">
    <property type="entry name" value="NAD(P)-binding Rossmann-fold domains"/>
    <property type="match status" value="1"/>
</dbReference>
<feature type="DNA-binding region" description="H-T-H motif" evidence="6">
    <location>
        <begin position="21"/>
        <end position="60"/>
    </location>
</feature>
<dbReference type="GO" id="GO:0003700">
    <property type="term" value="F:DNA-binding transcription factor activity"/>
    <property type="evidence" value="ECO:0007669"/>
    <property type="project" value="UniProtKB-UniRule"/>
</dbReference>
<dbReference type="InterPro" id="IPR036390">
    <property type="entry name" value="WH_DNA-bd_sf"/>
</dbReference>
<evidence type="ECO:0000313" key="9">
    <source>
        <dbReference type="EMBL" id="ADN01127.1"/>
    </source>
</evidence>
<dbReference type="PANTHER" id="PTHR35786">
    <property type="entry name" value="REDOX-SENSING TRANSCRIPTIONAL REPRESSOR REX"/>
    <property type="match status" value="1"/>
</dbReference>
<reference evidence="9 10" key="2">
    <citation type="journal article" date="2010" name="J. Bacteriol.">
        <title>Genome sequence of the polysaccharide-degrading, thermophilic anaerobe Spirochaeta thermophila DSM 6192.</title>
        <authorList>
            <person name="Angelov A."/>
            <person name="Liebl S."/>
            <person name="Ballschmiter M."/>
            <person name="Bomeke M."/>
            <person name="Lehmann R."/>
            <person name="Liesegang H."/>
            <person name="Daniel R."/>
            <person name="Liebl W."/>
        </authorList>
    </citation>
    <scope>NUCLEOTIDE SEQUENCE [LARGE SCALE GENOMIC DNA]</scope>
    <source>
        <strain evidence="10">ATCC 49972 / DSM 6192 / RI 19.B1</strain>
    </source>
</reference>
<evidence type="ECO:0000256" key="5">
    <source>
        <dbReference type="ARBA" id="ARBA00023163"/>
    </source>
</evidence>
<dbReference type="GO" id="GO:0005737">
    <property type="term" value="C:cytoplasm"/>
    <property type="evidence" value="ECO:0007669"/>
    <property type="project" value="UniProtKB-SubCell"/>
</dbReference>
<feature type="binding site" evidence="6">
    <location>
        <begin position="102"/>
        <end position="107"/>
    </location>
    <ligand>
        <name>NAD(+)</name>
        <dbReference type="ChEBI" id="CHEBI:57540"/>
    </ligand>
</feature>
<feature type="domain" description="CoA-binding" evidence="7">
    <location>
        <begin position="97"/>
        <end position="190"/>
    </location>
</feature>
<keyword evidence="2 6" id="KW-0678">Repressor</keyword>
<dbReference type="Proteomes" id="UP000001296">
    <property type="component" value="Chromosome"/>
</dbReference>
<dbReference type="AlphaFoldDB" id="E0RNC7"/>
<dbReference type="RefSeq" id="WP_013312968.1">
    <property type="nucleotide sequence ID" value="NC_014484.1"/>
</dbReference>
<protein>
    <recommendedName>
        <fullName evidence="6">Redox-sensing transcriptional repressor Rex</fullName>
    </recommendedName>
</protein>
<keyword evidence="6" id="KW-0520">NAD</keyword>
<organism evidence="9 10">
    <name type="scientific">Winmispira thermophila (strain ATCC 49972 / DSM 6192 / RI 19.B1)</name>
    <name type="common">Spirochaeta thermophila</name>
    <dbReference type="NCBI Taxonomy" id="665571"/>
    <lineage>
        <taxon>Bacteria</taxon>
        <taxon>Pseudomonadati</taxon>
        <taxon>Spirochaetota</taxon>
        <taxon>Spirochaetia</taxon>
        <taxon>Winmispirales</taxon>
        <taxon>Winmispiraceae</taxon>
        <taxon>Winmispira</taxon>
    </lineage>
</organism>
<dbReference type="eggNOG" id="COG2344">
    <property type="taxonomic scope" value="Bacteria"/>
</dbReference>
<comment type="similarity">
    <text evidence="6">Belongs to the transcriptional regulatory Rex family.</text>
</comment>
<evidence type="ECO:0000256" key="2">
    <source>
        <dbReference type="ARBA" id="ARBA00022491"/>
    </source>
</evidence>
<dbReference type="InterPro" id="IPR036388">
    <property type="entry name" value="WH-like_DNA-bd_sf"/>
</dbReference>
<comment type="subcellular location">
    <subcellularLocation>
        <location evidence="6">Cytoplasm</location>
    </subcellularLocation>
</comment>
<dbReference type="InterPro" id="IPR003781">
    <property type="entry name" value="CoA-bd"/>
</dbReference>
<accession>E0RNC7</accession>
<dbReference type="SUPFAM" id="SSF46785">
    <property type="entry name" value="Winged helix' DNA-binding domain"/>
    <property type="match status" value="1"/>
</dbReference>
<keyword evidence="3 6" id="KW-0805">Transcription regulation</keyword>
<dbReference type="GO" id="GO:0003677">
    <property type="term" value="F:DNA binding"/>
    <property type="evidence" value="ECO:0007669"/>
    <property type="project" value="UniProtKB-UniRule"/>
</dbReference>
<name>E0RNC7_WINT6</name>
<dbReference type="Pfam" id="PF02629">
    <property type="entry name" value="CoA_binding"/>
    <property type="match status" value="1"/>
</dbReference>
<evidence type="ECO:0000256" key="4">
    <source>
        <dbReference type="ARBA" id="ARBA00023125"/>
    </source>
</evidence>
<dbReference type="PANTHER" id="PTHR35786:SF1">
    <property type="entry name" value="REDOX-SENSING TRANSCRIPTIONAL REPRESSOR REX 1"/>
    <property type="match status" value="1"/>
</dbReference>
<dbReference type="KEGG" id="sta:STHERM_c01510"/>
<keyword evidence="1 6" id="KW-0963">Cytoplasm</keyword>
<evidence type="ECO:0000259" key="8">
    <source>
        <dbReference type="Pfam" id="PF06971"/>
    </source>
</evidence>
<evidence type="ECO:0000256" key="1">
    <source>
        <dbReference type="ARBA" id="ARBA00022490"/>
    </source>
</evidence>
<dbReference type="Gene3D" id="3.40.50.720">
    <property type="entry name" value="NAD(P)-binding Rossmann-like Domain"/>
    <property type="match status" value="1"/>
</dbReference>
<dbReference type="GO" id="GO:0051775">
    <property type="term" value="P:response to redox state"/>
    <property type="evidence" value="ECO:0007669"/>
    <property type="project" value="InterPro"/>
</dbReference>
<gene>
    <name evidence="6" type="primary">rex</name>
    <name evidence="9" type="ordered locus">STHERM_c01510</name>
</gene>
<evidence type="ECO:0000313" key="10">
    <source>
        <dbReference type="Proteomes" id="UP000001296"/>
    </source>
</evidence>
<dbReference type="PaxDb" id="665571-STHERM_c01510"/>
<reference key="1">
    <citation type="submission" date="2009-08" db="EMBL/GenBank/DDBJ databases">
        <title>The genome sequence of Spirochaeta thermophila DSM6192.</title>
        <authorList>
            <person name="Angelov A."/>
            <person name="Mientus M."/>
            <person name="Wittenberg S."/>
            <person name="Lehmann R."/>
            <person name="Liesegang H."/>
            <person name="Daniel R."/>
            <person name="Liebl W."/>
        </authorList>
    </citation>
    <scope>NUCLEOTIDE SEQUENCE</scope>
    <source>
        <strain>DSM 6192</strain>
    </source>
</reference>
<dbReference type="HAMAP" id="MF_01131">
    <property type="entry name" value="Rex"/>
    <property type="match status" value="1"/>
</dbReference>
<comment type="function">
    <text evidence="6">Modulates transcription in response to changes in cellular NADH/NAD(+) redox state.</text>
</comment>
<proteinExistence type="inferred from homology"/>
<evidence type="ECO:0000259" key="7">
    <source>
        <dbReference type="Pfam" id="PF02629"/>
    </source>
</evidence>
<feature type="domain" description="Rex DNA-binding C-terminal" evidence="8">
    <location>
        <begin position="10"/>
        <end position="58"/>
    </location>
</feature>
<dbReference type="EMBL" id="CP001698">
    <property type="protein sequence ID" value="ADN01127.1"/>
    <property type="molecule type" value="Genomic_DNA"/>
</dbReference>
<dbReference type="Gene3D" id="1.10.10.10">
    <property type="entry name" value="Winged helix-like DNA-binding domain superfamily/Winged helix DNA-binding domain"/>
    <property type="match status" value="1"/>
</dbReference>
<dbReference type="InterPro" id="IPR009718">
    <property type="entry name" value="Rex_DNA-bd_C_dom"/>
</dbReference>
<comment type="subunit">
    <text evidence="6">Homodimer.</text>
</comment>